<dbReference type="InterPro" id="IPR036915">
    <property type="entry name" value="Cyclin-like_sf"/>
</dbReference>
<dbReference type="InterPro" id="IPR028309">
    <property type="entry name" value="RB_fam"/>
</dbReference>
<feature type="transmembrane region" description="Helical" evidence="2">
    <location>
        <begin position="12"/>
        <end position="30"/>
    </location>
</feature>
<feature type="domain" description="Retinoblastoma-associated protein A-box" evidence="3">
    <location>
        <begin position="179"/>
        <end position="368"/>
    </location>
</feature>
<sequence>MQAQAVNTLDGILFILLQLHLSILPSFSILSCRAHMDWKVFLLTITALLSLIFSRCNVMVLLITVSLLSTGRVLQMEDDLVISFQLLLCTLELFIKRCPPDLLQPLYKSSISKVQNPPTRTSRRNQSKVKSRPPEPEVDVQLLETLTLLFFLYCTLTNINKFLWPLDIDGRLFFDGDETVLVSQEERTPKKNLPDEETILIPPQTPISTEVLKLQRFGQAVGPRCVILGKQRFTLGVRLYYKVMEEMLKSEEKRLSVQNFSKLLNDSTFHTSLMACALEVVMATYGESSFKTGGYNPGGDDPAEADVCFPWILDVFRLSAFDFYKVIESFIKAEPTLSKDIVKHLETCENLIMERIAWRTGSPLFELLKQEHEGGAAEQVETPASFNQPLQHNHTAADLYLSPVRPGHRVLPPEFPATPGSPATSQVPTQAASQTPRHPKSNSLSLFYKKLYRLAYSRLKILCSYLLSSHSELEPIIWTLFQHTLQHEYELMRDRHLDQLMMSAMYAICKVKSVDLRFKTIVTAYKNMPNTNQETFKHVLITEGHYDSIIVFYNQVFMQKLKTNILQYASTRPPTLSPIPQIPRSPYKFPNSPLRVPGSNNVYISPLKSPRMSPGIMTPRSRMLVSIGESFGLSSRFQKINQMVNSSERSFKRTLDLGSSPKPLKRLRFDMDGQDEADVVQLWICIFLLGSTRSRMQEQKMKEDAEAKKE</sequence>
<dbReference type="Proteomes" id="UP000472264">
    <property type="component" value="Chromosome 14"/>
</dbReference>
<reference evidence="5" key="3">
    <citation type="submission" date="2025-09" db="UniProtKB">
        <authorList>
            <consortium name="Ensembl"/>
        </authorList>
    </citation>
    <scope>IDENTIFICATION</scope>
</reference>
<dbReference type="InterPro" id="IPR015030">
    <property type="entry name" value="RB_C"/>
</dbReference>
<dbReference type="GO" id="GO:2000134">
    <property type="term" value="P:negative regulation of G1/S transition of mitotic cell cycle"/>
    <property type="evidence" value="ECO:0007669"/>
    <property type="project" value="TreeGrafter"/>
</dbReference>
<dbReference type="SUPFAM" id="SSF47954">
    <property type="entry name" value="Cyclin-like"/>
    <property type="match status" value="2"/>
</dbReference>
<proteinExistence type="predicted"/>
<dbReference type="Pfam" id="PF08934">
    <property type="entry name" value="Rb_C"/>
    <property type="match status" value="1"/>
</dbReference>
<dbReference type="InterPro" id="IPR002719">
    <property type="entry name" value="RB_B"/>
</dbReference>
<dbReference type="Gene3D" id="1.10.472.10">
    <property type="entry name" value="Cyclin-like"/>
    <property type="match status" value="2"/>
</dbReference>
<feature type="domain" description="Retinoblastoma-associated protein C-terminal" evidence="4">
    <location>
        <begin position="565"/>
        <end position="710"/>
    </location>
</feature>
<dbReference type="GO" id="GO:0006357">
    <property type="term" value="P:regulation of transcription by RNA polymerase II"/>
    <property type="evidence" value="ECO:0007669"/>
    <property type="project" value="InterPro"/>
</dbReference>
<accession>A0A665WP40</accession>
<keyword evidence="2" id="KW-0812">Transmembrane</keyword>
<dbReference type="GO" id="GO:0035189">
    <property type="term" value="C:Rb-E2F complex"/>
    <property type="evidence" value="ECO:0007669"/>
    <property type="project" value="TreeGrafter"/>
</dbReference>
<feature type="compositionally biased region" description="Polar residues" evidence="1">
    <location>
        <begin position="421"/>
        <end position="441"/>
    </location>
</feature>
<dbReference type="SMART" id="SM01368">
    <property type="entry name" value="RB_A"/>
    <property type="match status" value="1"/>
</dbReference>
<dbReference type="FunFam" id="1.10.472.10:FF:000033">
    <property type="entry name" value="retinoblastoma-associated protein isoform X1"/>
    <property type="match status" value="1"/>
</dbReference>
<keyword evidence="6" id="KW-1185">Reference proteome</keyword>
<dbReference type="Pfam" id="PF01857">
    <property type="entry name" value="RB_B"/>
    <property type="match status" value="1"/>
</dbReference>
<keyword evidence="2" id="KW-0472">Membrane</keyword>
<keyword evidence="2" id="KW-1133">Transmembrane helix</keyword>
<dbReference type="GO" id="GO:0000977">
    <property type="term" value="F:RNA polymerase II transcription regulatory region sequence-specific DNA binding"/>
    <property type="evidence" value="ECO:0007669"/>
    <property type="project" value="TreeGrafter"/>
</dbReference>
<dbReference type="AlphaFoldDB" id="A0A665WP40"/>
<evidence type="ECO:0000256" key="1">
    <source>
        <dbReference type="SAM" id="MobiDB-lite"/>
    </source>
</evidence>
<evidence type="ECO:0000313" key="5">
    <source>
        <dbReference type="Ensembl" id="ENSENLP00000045753.1"/>
    </source>
</evidence>
<dbReference type="GO" id="GO:0048667">
    <property type="term" value="P:cell morphogenesis involved in neuron differentiation"/>
    <property type="evidence" value="ECO:0007669"/>
    <property type="project" value="TreeGrafter"/>
</dbReference>
<dbReference type="Ensembl" id="ENSENLT00000046881.1">
    <property type="protein sequence ID" value="ENSENLP00000045753.1"/>
    <property type="gene ID" value="ENSENLG00000018818.1"/>
</dbReference>
<evidence type="ECO:0000259" key="4">
    <source>
        <dbReference type="SMART" id="SM01369"/>
    </source>
</evidence>
<dbReference type="CDD" id="cd20599">
    <property type="entry name" value="CYCLIN_RB"/>
    <property type="match status" value="1"/>
</dbReference>
<feature type="region of interest" description="Disordered" evidence="1">
    <location>
        <begin position="113"/>
        <end position="133"/>
    </location>
</feature>
<evidence type="ECO:0000256" key="2">
    <source>
        <dbReference type="SAM" id="Phobius"/>
    </source>
</evidence>
<protein>
    <recommendedName>
        <fullName evidence="7">Retinoblastoma 1</fullName>
    </recommendedName>
</protein>
<gene>
    <name evidence="5" type="primary">rb1</name>
</gene>
<dbReference type="Gene3D" id="6.10.250.530">
    <property type="match status" value="1"/>
</dbReference>
<reference evidence="5" key="1">
    <citation type="submission" date="2021-04" db="EMBL/GenBank/DDBJ databases">
        <authorList>
            <consortium name="Wellcome Sanger Institute Data Sharing"/>
        </authorList>
    </citation>
    <scope>NUCLEOTIDE SEQUENCE [LARGE SCALE GENOMIC DNA]</scope>
</reference>
<organism evidence="5 6">
    <name type="scientific">Echeneis naucrates</name>
    <name type="common">Live sharksucker</name>
    <dbReference type="NCBI Taxonomy" id="173247"/>
    <lineage>
        <taxon>Eukaryota</taxon>
        <taxon>Metazoa</taxon>
        <taxon>Chordata</taxon>
        <taxon>Craniata</taxon>
        <taxon>Vertebrata</taxon>
        <taxon>Euteleostomi</taxon>
        <taxon>Actinopterygii</taxon>
        <taxon>Neopterygii</taxon>
        <taxon>Teleostei</taxon>
        <taxon>Neoteleostei</taxon>
        <taxon>Acanthomorphata</taxon>
        <taxon>Carangaria</taxon>
        <taxon>Carangiformes</taxon>
        <taxon>Echeneidae</taxon>
        <taxon>Echeneis</taxon>
    </lineage>
</organism>
<evidence type="ECO:0008006" key="7">
    <source>
        <dbReference type="Google" id="ProtNLM"/>
    </source>
</evidence>
<dbReference type="InterPro" id="IPR002720">
    <property type="entry name" value="RB_A"/>
</dbReference>
<dbReference type="GO" id="GO:0031175">
    <property type="term" value="P:neuron projection development"/>
    <property type="evidence" value="ECO:0007669"/>
    <property type="project" value="TreeGrafter"/>
</dbReference>
<dbReference type="Gene3D" id="1.10.472.140">
    <property type="match status" value="1"/>
</dbReference>
<dbReference type="SMART" id="SM01369">
    <property type="entry name" value="Rb_C"/>
    <property type="match status" value="1"/>
</dbReference>
<evidence type="ECO:0000313" key="6">
    <source>
        <dbReference type="Proteomes" id="UP000472264"/>
    </source>
</evidence>
<dbReference type="PANTHER" id="PTHR13742:SF36">
    <property type="entry name" value="RETINOBLASTOMA-ASSOCIATED PROTEIN"/>
    <property type="match status" value="1"/>
</dbReference>
<evidence type="ECO:0000259" key="3">
    <source>
        <dbReference type="SMART" id="SM01368"/>
    </source>
</evidence>
<feature type="compositionally biased region" description="Basic residues" evidence="1">
    <location>
        <begin position="121"/>
        <end position="131"/>
    </location>
</feature>
<feature type="transmembrane region" description="Helical" evidence="2">
    <location>
        <begin position="42"/>
        <end position="68"/>
    </location>
</feature>
<dbReference type="PANTHER" id="PTHR13742">
    <property type="entry name" value="RETINOBLASTOMA-ASSOCIATED PROTEIN RB -RELATED"/>
    <property type="match status" value="1"/>
</dbReference>
<feature type="region of interest" description="Disordered" evidence="1">
    <location>
        <begin position="411"/>
        <end position="441"/>
    </location>
</feature>
<reference evidence="5" key="2">
    <citation type="submission" date="2025-08" db="UniProtKB">
        <authorList>
            <consortium name="Ensembl"/>
        </authorList>
    </citation>
    <scope>IDENTIFICATION</scope>
</reference>
<name>A0A665WP40_ECHNA</name>
<dbReference type="GO" id="GO:0000785">
    <property type="term" value="C:chromatin"/>
    <property type="evidence" value="ECO:0007669"/>
    <property type="project" value="TreeGrafter"/>
</dbReference>
<dbReference type="Pfam" id="PF01858">
    <property type="entry name" value="RB_A"/>
    <property type="match status" value="1"/>
</dbReference>